<feature type="compositionally biased region" description="Polar residues" evidence="5">
    <location>
        <begin position="420"/>
        <end position="443"/>
    </location>
</feature>
<organism evidence="7">
    <name type="scientific">Fibrocapsa japonica</name>
    <dbReference type="NCBI Taxonomy" id="94617"/>
    <lineage>
        <taxon>Eukaryota</taxon>
        <taxon>Sar</taxon>
        <taxon>Stramenopiles</taxon>
        <taxon>Ochrophyta</taxon>
        <taxon>Raphidophyceae</taxon>
        <taxon>Chattonellales</taxon>
        <taxon>Chattonellaceae</taxon>
        <taxon>Fibrocapsa</taxon>
    </lineage>
</organism>
<evidence type="ECO:0000313" key="7">
    <source>
        <dbReference type="EMBL" id="CAD9858945.1"/>
    </source>
</evidence>
<dbReference type="GO" id="GO:0061630">
    <property type="term" value="F:ubiquitin protein ligase activity"/>
    <property type="evidence" value="ECO:0007669"/>
    <property type="project" value="TreeGrafter"/>
</dbReference>
<evidence type="ECO:0000256" key="2">
    <source>
        <dbReference type="ARBA" id="ARBA00022771"/>
    </source>
</evidence>
<dbReference type="SMART" id="SM00464">
    <property type="entry name" value="LON"/>
    <property type="match status" value="1"/>
</dbReference>
<dbReference type="PANTHER" id="PTHR23327:SF42">
    <property type="entry name" value="LON PEPTIDASE N-TERMINAL DOMAIN AND RING FINGER PROTEIN C14F5.10C"/>
    <property type="match status" value="1"/>
</dbReference>
<dbReference type="Pfam" id="PF13923">
    <property type="entry name" value="zf-C3HC4_2"/>
    <property type="match status" value="1"/>
</dbReference>
<name>A0A7S2XUD8_9STRA</name>
<gene>
    <name evidence="7" type="ORF">FJAP1339_LOCUS1464</name>
</gene>
<dbReference type="Gene3D" id="2.30.130.40">
    <property type="entry name" value="LON domain-like"/>
    <property type="match status" value="1"/>
</dbReference>
<keyword evidence="1" id="KW-0479">Metal-binding</keyword>
<feature type="region of interest" description="Disordered" evidence="5">
    <location>
        <begin position="95"/>
        <end position="134"/>
    </location>
</feature>
<accession>A0A7S2XUD8</accession>
<keyword evidence="3" id="KW-0862">Zinc</keyword>
<reference evidence="7" key="1">
    <citation type="submission" date="2021-01" db="EMBL/GenBank/DDBJ databases">
        <authorList>
            <person name="Corre E."/>
            <person name="Pelletier E."/>
            <person name="Niang G."/>
            <person name="Scheremetjew M."/>
            <person name="Finn R."/>
            <person name="Kale V."/>
            <person name="Holt S."/>
            <person name="Cochrane G."/>
            <person name="Meng A."/>
            <person name="Brown T."/>
            <person name="Cohen L."/>
        </authorList>
    </citation>
    <scope>NUCLEOTIDE SEQUENCE</scope>
    <source>
        <strain evidence="7">CCMP1661</strain>
    </source>
</reference>
<sequence>MNEEEQGKDASSSEQEVEEVPQELECTLCLKLLYEPVSLPCGHSFCRRCLRRALTYKKECPLCRAACLPGAASNAVNIALETFASSRLPKAWAARKQECEEEDDEDRQADAQAARVLSGRSQASPASAAVPEEGSGVSHTVPLFLFPLQLVPHQPMIFQFFEPRYVVMVERLLAGNRLFGLQPSASEDRDGPPGLLMMVEQCQQIPGPHTRYVVQTKVASRYTIQDPSSIVEEPGTMGLHYATVQPYDDIQDDASLSPRVKELSLEAWDLTSTLLDSLPNHAKRMLLHMCGPLPSRGQHKRLSFWLASALRLREGEPLGLLRTRDLEMRVRQVSGLLAKRWEQAQRRSRGAEYVFRNQAPGSQAGLFSSSRASLLLLLGLVLSLVLLRFGDNIFSGQQQPGISTTIGRAHSPPEIHPSDQRQMYEQPRQAQEPQYSEVSSDEL</sequence>
<dbReference type="PROSITE" id="PS50089">
    <property type="entry name" value="ZF_RING_2"/>
    <property type="match status" value="1"/>
</dbReference>
<dbReference type="Gene3D" id="3.30.40.10">
    <property type="entry name" value="Zinc/RING finger domain, C3HC4 (zinc finger)"/>
    <property type="match status" value="1"/>
</dbReference>
<evidence type="ECO:0000256" key="4">
    <source>
        <dbReference type="PROSITE-ProRule" id="PRU00175"/>
    </source>
</evidence>
<feature type="domain" description="RING-type" evidence="6">
    <location>
        <begin position="26"/>
        <end position="64"/>
    </location>
</feature>
<dbReference type="InterPro" id="IPR003111">
    <property type="entry name" value="Lon_prtase_N"/>
</dbReference>
<dbReference type="InterPro" id="IPR001841">
    <property type="entry name" value="Znf_RING"/>
</dbReference>
<evidence type="ECO:0000256" key="3">
    <source>
        <dbReference type="ARBA" id="ARBA00022833"/>
    </source>
</evidence>
<dbReference type="InterPro" id="IPR017907">
    <property type="entry name" value="Znf_RING_CS"/>
</dbReference>
<dbReference type="AlphaFoldDB" id="A0A7S2XUD8"/>
<evidence type="ECO:0000256" key="5">
    <source>
        <dbReference type="SAM" id="MobiDB-lite"/>
    </source>
</evidence>
<dbReference type="SUPFAM" id="SSF88697">
    <property type="entry name" value="PUA domain-like"/>
    <property type="match status" value="1"/>
</dbReference>
<keyword evidence="2 4" id="KW-0863">Zinc-finger</keyword>
<dbReference type="SMART" id="SM00184">
    <property type="entry name" value="RING"/>
    <property type="match status" value="1"/>
</dbReference>
<dbReference type="GO" id="GO:0008270">
    <property type="term" value="F:zinc ion binding"/>
    <property type="evidence" value="ECO:0007669"/>
    <property type="project" value="UniProtKB-KW"/>
</dbReference>
<dbReference type="InterPro" id="IPR046336">
    <property type="entry name" value="Lon_prtase_N_sf"/>
</dbReference>
<protein>
    <recommendedName>
        <fullName evidence="6">RING-type domain-containing protein</fullName>
    </recommendedName>
</protein>
<dbReference type="CDD" id="cd16514">
    <property type="entry name" value="RING-HC_LONFs_rpt2"/>
    <property type="match status" value="1"/>
</dbReference>
<dbReference type="InterPro" id="IPR015947">
    <property type="entry name" value="PUA-like_sf"/>
</dbReference>
<dbReference type="PANTHER" id="PTHR23327">
    <property type="entry name" value="RING FINGER PROTEIN 127"/>
    <property type="match status" value="1"/>
</dbReference>
<evidence type="ECO:0000259" key="6">
    <source>
        <dbReference type="PROSITE" id="PS50089"/>
    </source>
</evidence>
<evidence type="ECO:0000256" key="1">
    <source>
        <dbReference type="ARBA" id="ARBA00022723"/>
    </source>
</evidence>
<dbReference type="InterPro" id="IPR013083">
    <property type="entry name" value="Znf_RING/FYVE/PHD"/>
</dbReference>
<proteinExistence type="predicted"/>
<dbReference type="EMBL" id="HBHR01003200">
    <property type="protein sequence ID" value="CAD9858945.1"/>
    <property type="molecule type" value="Transcribed_RNA"/>
</dbReference>
<dbReference type="PROSITE" id="PS00518">
    <property type="entry name" value="ZF_RING_1"/>
    <property type="match status" value="1"/>
</dbReference>
<feature type="region of interest" description="Disordered" evidence="5">
    <location>
        <begin position="403"/>
        <end position="443"/>
    </location>
</feature>
<dbReference type="SUPFAM" id="SSF57850">
    <property type="entry name" value="RING/U-box"/>
    <property type="match status" value="1"/>
</dbReference>